<proteinExistence type="predicted"/>
<comment type="caution">
    <text evidence="1">The sequence shown here is derived from an EMBL/GenBank/DDBJ whole genome shotgun (WGS) entry which is preliminary data.</text>
</comment>
<name>A0A6F9Y5Z5_9LACO</name>
<accession>A0A6F9Y5Z5</accession>
<evidence type="ECO:0000313" key="1">
    <source>
        <dbReference type="EMBL" id="GET12848.1"/>
    </source>
</evidence>
<dbReference type="RefSeq" id="WP_050611913.1">
    <property type="nucleotide sequence ID" value="NZ_BLAP01000050.1"/>
</dbReference>
<dbReference type="Proteomes" id="UP000494160">
    <property type="component" value="Unassembled WGS sequence"/>
</dbReference>
<dbReference type="EMBL" id="BLAP01000050">
    <property type="protein sequence ID" value="GET12848.1"/>
    <property type="molecule type" value="Genomic_DNA"/>
</dbReference>
<gene>
    <name evidence="1" type="ORF">SN811_13480</name>
</gene>
<sequence length="69" mass="7632">MEEITSQARNPLLIEQLVNVWEASVKATHLFLGPAEIAAIKKFVPEALMGVPRLVIERGQLPLTKVRGL</sequence>
<protein>
    <submittedName>
        <fullName evidence="1">Uncharacterized protein</fullName>
    </submittedName>
</protein>
<dbReference type="AlphaFoldDB" id="A0A6F9Y5Z5"/>
<organism evidence="1">
    <name type="scientific">Ligilactobacillus agilis</name>
    <dbReference type="NCBI Taxonomy" id="1601"/>
    <lineage>
        <taxon>Bacteria</taxon>
        <taxon>Bacillati</taxon>
        <taxon>Bacillota</taxon>
        <taxon>Bacilli</taxon>
        <taxon>Lactobacillales</taxon>
        <taxon>Lactobacillaceae</taxon>
        <taxon>Ligilactobacillus</taxon>
    </lineage>
</organism>
<reference evidence="1" key="1">
    <citation type="submission" date="2019-10" db="EMBL/GenBank/DDBJ databases">
        <title>Lactobacillus agilis SN811 Whole Genome Sequencing Project.</title>
        <authorList>
            <person name="Suzuki S."/>
            <person name="Endo A."/>
            <person name="Maeno S."/>
            <person name="Shiwa Y."/>
            <person name="Matsutani M."/>
            <person name="Kajikawa A."/>
        </authorList>
    </citation>
    <scope>NUCLEOTIDE SEQUENCE</scope>
    <source>
        <strain evidence="1">SN811</strain>
    </source>
</reference>